<name>A0ABT1F8C1_9GAMM</name>
<keyword evidence="3" id="KW-1185">Reference proteome</keyword>
<evidence type="ECO:0000256" key="1">
    <source>
        <dbReference type="SAM" id="Phobius"/>
    </source>
</evidence>
<evidence type="ECO:0008006" key="4">
    <source>
        <dbReference type="Google" id="ProtNLM"/>
    </source>
</evidence>
<keyword evidence="1" id="KW-1133">Transmembrane helix</keyword>
<proteinExistence type="predicted"/>
<reference evidence="2 3" key="1">
    <citation type="submission" date="2022-06" db="EMBL/GenBank/DDBJ databases">
        <title>Dyella sp. Sa strain:Sa Genome sequencing.</title>
        <authorList>
            <person name="Park S."/>
        </authorList>
    </citation>
    <scope>NUCLEOTIDE SEQUENCE [LARGE SCALE GENOMIC DNA]</scope>
    <source>
        <strain evidence="2 3">Sa</strain>
    </source>
</reference>
<comment type="caution">
    <text evidence="2">The sequence shown here is derived from an EMBL/GenBank/DDBJ whole genome shotgun (WGS) entry which is preliminary data.</text>
</comment>
<dbReference type="EMBL" id="JAMZEK010000001">
    <property type="protein sequence ID" value="MCP1373621.1"/>
    <property type="molecule type" value="Genomic_DNA"/>
</dbReference>
<feature type="transmembrane region" description="Helical" evidence="1">
    <location>
        <begin position="24"/>
        <end position="42"/>
    </location>
</feature>
<dbReference type="RefSeq" id="WP_253565379.1">
    <property type="nucleotide sequence ID" value="NZ_JAMZEK010000001.1"/>
</dbReference>
<gene>
    <name evidence="2" type="ORF">NC595_06060</name>
</gene>
<keyword evidence="1" id="KW-0812">Transmembrane</keyword>
<evidence type="ECO:0000313" key="3">
    <source>
        <dbReference type="Proteomes" id="UP001204615"/>
    </source>
</evidence>
<evidence type="ECO:0000313" key="2">
    <source>
        <dbReference type="EMBL" id="MCP1373621.1"/>
    </source>
</evidence>
<keyword evidence="1" id="KW-0472">Membrane</keyword>
<protein>
    <recommendedName>
        <fullName evidence="4">Toxin CptA</fullName>
    </recommendedName>
</protein>
<dbReference type="Proteomes" id="UP001204615">
    <property type="component" value="Unassembled WGS sequence"/>
</dbReference>
<accession>A0ABT1F8C1</accession>
<organism evidence="2 3">
    <name type="scientific">Dyella lutea</name>
    <dbReference type="NCBI Taxonomy" id="2950441"/>
    <lineage>
        <taxon>Bacteria</taxon>
        <taxon>Pseudomonadati</taxon>
        <taxon>Pseudomonadota</taxon>
        <taxon>Gammaproteobacteria</taxon>
        <taxon>Lysobacterales</taxon>
        <taxon>Rhodanobacteraceae</taxon>
        <taxon>Dyella</taxon>
    </lineage>
</organism>
<sequence>MSKEGRYPIAIASLREQARDRYRLWFFSGLVLLCIAVSALIHRITGSGLPLAIAQGAVIGMLPSAVLGQPGCMPLGSGDAVKVEQWFEGKRYLRGSRGWVPAVPRALYFDSQIVSIGDGFVIGPIATLRALRRYLQSGRT</sequence>